<reference evidence="5 6" key="1">
    <citation type="submission" date="2018-02" db="EMBL/GenBank/DDBJ databases">
        <title>Draft genome of wild Prunus yedoensis var. nudiflora.</title>
        <authorList>
            <person name="Baek S."/>
            <person name="Kim J.-H."/>
            <person name="Choi K."/>
            <person name="Kim G.-B."/>
            <person name="Cho A."/>
            <person name="Jang H."/>
            <person name="Shin C.-H."/>
            <person name="Yu H.-J."/>
            <person name="Mun J.-H."/>
        </authorList>
    </citation>
    <scope>NUCLEOTIDE SEQUENCE [LARGE SCALE GENOMIC DNA]</scope>
    <source>
        <strain evidence="6">cv. Jeju island</strain>
        <tissue evidence="5">Leaf</tissue>
    </source>
</reference>
<protein>
    <submittedName>
        <fullName evidence="5">Uncharacterized protein</fullName>
    </submittedName>
</protein>
<dbReference type="PANTHER" id="PTHR33191:SF58">
    <property type="entry name" value="RIPENING-RELATED PROTEIN 1"/>
    <property type="match status" value="1"/>
</dbReference>
<feature type="signal peptide" evidence="4">
    <location>
        <begin position="1"/>
        <end position="28"/>
    </location>
</feature>
<evidence type="ECO:0000313" key="6">
    <source>
        <dbReference type="Proteomes" id="UP000250321"/>
    </source>
</evidence>
<dbReference type="EMBL" id="PJQY01002151">
    <property type="protein sequence ID" value="PQP96038.1"/>
    <property type="molecule type" value="Genomic_DNA"/>
</dbReference>
<evidence type="ECO:0000256" key="2">
    <source>
        <dbReference type="ARBA" id="ARBA00022525"/>
    </source>
</evidence>
<evidence type="ECO:0000256" key="4">
    <source>
        <dbReference type="SAM" id="SignalP"/>
    </source>
</evidence>
<feature type="chain" id="PRO_5016352887" evidence="4">
    <location>
        <begin position="29"/>
        <end position="182"/>
    </location>
</feature>
<sequence length="182" mass="20520">MKSSAIFPRGSTVLLVILLSTICLVTEAQQCRPSGRIRGRQPPPGQCNQENDSDCCVEGKMYPTYRCSPPLSRHTKAYLTLNSFEAGEMGVVHRNVTTNTTMTATELWLCPLDGTTMEEGAITTSELMVTGAVWWPWWWMSVTLWRDVMWIMIINLHVLTTLLMPQRLFGKHWVCLEANGVA</sequence>
<keyword evidence="6" id="KW-1185">Reference proteome</keyword>
<comment type="caution">
    <text evidence="5">The sequence shown here is derived from an EMBL/GenBank/DDBJ whole genome shotgun (WGS) entry which is preliminary data.</text>
</comment>
<name>A0A314XU62_PRUYE</name>
<organism evidence="5 6">
    <name type="scientific">Prunus yedoensis var. nudiflora</name>
    <dbReference type="NCBI Taxonomy" id="2094558"/>
    <lineage>
        <taxon>Eukaryota</taxon>
        <taxon>Viridiplantae</taxon>
        <taxon>Streptophyta</taxon>
        <taxon>Embryophyta</taxon>
        <taxon>Tracheophyta</taxon>
        <taxon>Spermatophyta</taxon>
        <taxon>Magnoliopsida</taxon>
        <taxon>eudicotyledons</taxon>
        <taxon>Gunneridae</taxon>
        <taxon>Pentapetalae</taxon>
        <taxon>rosids</taxon>
        <taxon>fabids</taxon>
        <taxon>Rosales</taxon>
        <taxon>Rosaceae</taxon>
        <taxon>Amygdaloideae</taxon>
        <taxon>Amygdaleae</taxon>
        <taxon>Prunus</taxon>
    </lineage>
</organism>
<dbReference type="STRING" id="2094558.A0A314XU62"/>
<evidence type="ECO:0000256" key="3">
    <source>
        <dbReference type="ARBA" id="ARBA00022729"/>
    </source>
</evidence>
<gene>
    <name evidence="5" type="ORF">Pyn_30113</name>
</gene>
<keyword evidence="3 4" id="KW-0732">Signal</keyword>
<dbReference type="Pfam" id="PF24300">
    <property type="entry name" value="KWL1"/>
    <property type="match status" value="1"/>
</dbReference>
<dbReference type="InterPro" id="IPR039271">
    <property type="entry name" value="Kiwellin-like"/>
</dbReference>
<dbReference type="Proteomes" id="UP000250321">
    <property type="component" value="Unassembled WGS sequence"/>
</dbReference>
<evidence type="ECO:0000313" key="5">
    <source>
        <dbReference type="EMBL" id="PQP96038.1"/>
    </source>
</evidence>
<dbReference type="PANTHER" id="PTHR33191">
    <property type="entry name" value="RIPENING-RELATED PROTEIN 2-RELATED"/>
    <property type="match status" value="1"/>
</dbReference>
<dbReference type="GO" id="GO:0005576">
    <property type="term" value="C:extracellular region"/>
    <property type="evidence" value="ECO:0007669"/>
    <property type="project" value="UniProtKB-SubCell"/>
</dbReference>
<evidence type="ECO:0000256" key="1">
    <source>
        <dbReference type="ARBA" id="ARBA00004613"/>
    </source>
</evidence>
<accession>A0A314XU62</accession>
<comment type="subcellular location">
    <subcellularLocation>
        <location evidence="1">Secreted</location>
    </subcellularLocation>
</comment>
<keyword evidence="2" id="KW-0964">Secreted</keyword>
<dbReference type="OrthoDB" id="1646138at2759"/>
<proteinExistence type="predicted"/>
<dbReference type="AlphaFoldDB" id="A0A314XU62"/>